<keyword evidence="2" id="KW-1185">Reference proteome</keyword>
<protein>
    <submittedName>
        <fullName evidence="1">Uncharacterized protein</fullName>
    </submittedName>
</protein>
<sequence>MRNPLVVIWNPPRSCQSASTNSSLNPRSTGLITILARKWCKTC</sequence>
<gene>
    <name evidence="1" type="ORF">DILT_LOCUS17570</name>
</gene>
<dbReference type="AlphaFoldDB" id="A0A3P7P6K3"/>
<name>A0A3P7P6K3_DIBLA</name>
<proteinExistence type="predicted"/>
<reference evidence="1 2" key="1">
    <citation type="submission" date="2018-11" db="EMBL/GenBank/DDBJ databases">
        <authorList>
            <consortium name="Pathogen Informatics"/>
        </authorList>
    </citation>
    <scope>NUCLEOTIDE SEQUENCE [LARGE SCALE GENOMIC DNA]</scope>
</reference>
<evidence type="ECO:0000313" key="2">
    <source>
        <dbReference type="Proteomes" id="UP000281553"/>
    </source>
</evidence>
<accession>A0A3P7P6K3</accession>
<dbReference type="EMBL" id="UYRU01092805">
    <property type="protein sequence ID" value="VDN38291.1"/>
    <property type="molecule type" value="Genomic_DNA"/>
</dbReference>
<dbReference type="Proteomes" id="UP000281553">
    <property type="component" value="Unassembled WGS sequence"/>
</dbReference>
<organism evidence="1 2">
    <name type="scientific">Dibothriocephalus latus</name>
    <name type="common">Fish tapeworm</name>
    <name type="synonym">Diphyllobothrium latum</name>
    <dbReference type="NCBI Taxonomy" id="60516"/>
    <lineage>
        <taxon>Eukaryota</taxon>
        <taxon>Metazoa</taxon>
        <taxon>Spiralia</taxon>
        <taxon>Lophotrochozoa</taxon>
        <taxon>Platyhelminthes</taxon>
        <taxon>Cestoda</taxon>
        <taxon>Eucestoda</taxon>
        <taxon>Diphyllobothriidea</taxon>
        <taxon>Diphyllobothriidae</taxon>
        <taxon>Dibothriocephalus</taxon>
    </lineage>
</organism>
<evidence type="ECO:0000313" key="1">
    <source>
        <dbReference type="EMBL" id="VDN38291.1"/>
    </source>
</evidence>